<feature type="transmembrane region" description="Helical" evidence="1">
    <location>
        <begin position="52"/>
        <end position="78"/>
    </location>
</feature>
<keyword evidence="1" id="KW-1133">Transmembrane helix</keyword>
<dbReference type="EMBL" id="MU806450">
    <property type="protein sequence ID" value="KAJ3835076.1"/>
    <property type="molecule type" value="Genomic_DNA"/>
</dbReference>
<keyword evidence="1" id="KW-0472">Membrane</keyword>
<dbReference type="Proteomes" id="UP001163846">
    <property type="component" value="Unassembled WGS sequence"/>
</dbReference>
<evidence type="ECO:0000256" key="1">
    <source>
        <dbReference type="SAM" id="Phobius"/>
    </source>
</evidence>
<proteinExistence type="predicted"/>
<evidence type="ECO:0000313" key="2">
    <source>
        <dbReference type="EMBL" id="KAJ3835076.1"/>
    </source>
</evidence>
<name>A0AA38P2L7_9AGAR</name>
<accession>A0AA38P2L7</accession>
<organism evidence="2 3">
    <name type="scientific">Lentinula raphanica</name>
    <dbReference type="NCBI Taxonomy" id="153919"/>
    <lineage>
        <taxon>Eukaryota</taxon>
        <taxon>Fungi</taxon>
        <taxon>Dikarya</taxon>
        <taxon>Basidiomycota</taxon>
        <taxon>Agaricomycotina</taxon>
        <taxon>Agaricomycetes</taxon>
        <taxon>Agaricomycetidae</taxon>
        <taxon>Agaricales</taxon>
        <taxon>Marasmiineae</taxon>
        <taxon>Omphalotaceae</taxon>
        <taxon>Lentinula</taxon>
    </lineage>
</organism>
<evidence type="ECO:0000313" key="3">
    <source>
        <dbReference type="Proteomes" id="UP001163846"/>
    </source>
</evidence>
<reference evidence="2" key="1">
    <citation type="submission" date="2022-08" db="EMBL/GenBank/DDBJ databases">
        <authorList>
            <consortium name="DOE Joint Genome Institute"/>
            <person name="Min B."/>
            <person name="Riley R."/>
            <person name="Sierra-Patev S."/>
            <person name="Naranjo-Ortiz M."/>
            <person name="Looney B."/>
            <person name="Konkel Z."/>
            <person name="Slot J.C."/>
            <person name="Sakamoto Y."/>
            <person name="Steenwyk J.L."/>
            <person name="Rokas A."/>
            <person name="Carro J."/>
            <person name="Camarero S."/>
            <person name="Ferreira P."/>
            <person name="Molpeceres G."/>
            <person name="Ruiz-Duenas F.J."/>
            <person name="Serrano A."/>
            <person name="Henrissat B."/>
            <person name="Drula E."/>
            <person name="Hughes K.W."/>
            <person name="Mata J.L."/>
            <person name="Ishikawa N.K."/>
            <person name="Vargas-Isla R."/>
            <person name="Ushijima S."/>
            <person name="Smith C.A."/>
            <person name="Ahrendt S."/>
            <person name="Andreopoulos W."/>
            <person name="He G."/>
            <person name="Labutti K."/>
            <person name="Lipzen A."/>
            <person name="Ng V."/>
            <person name="Sandor L."/>
            <person name="Barry K."/>
            <person name="Martinez A.T."/>
            <person name="Xiao Y."/>
            <person name="Gibbons J.G."/>
            <person name="Terashima K."/>
            <person name="Hibbett D.S."/>
            <person name="Grigoriev I.V."/>
        </authorList>
    </citation>
    <scope>NUCLEOTIDE SEQUENCE</scope>
    <source>
        <strain evidence="2">TFB9207</strain>
    </source>
</reference>
<keyword evidence="3" id="KW-1185">Reference proteome</keyword>
<sequence length="86" mass="8878">MLHPEVSPCRDSMAPISIMHAAGGITGFSNILGPKSAGSPSPKSLNTTQGQFAVMGIVREIISSSVLAVLIISLAKLISASKNCDR</sequence>
<protein>
    <submittedName>
        <fullName evidence="2">Uncharacterized protein</fullName>
    </submittedName>
</protein>
<gene>
    <name evidence="2" type="ORF">F5878DRAFT_628907</name>
</gene>
<dbReference type="AlphaFoldDB" id="A0AA38P2L7"/>
<feature type="transmembrane region" description="Helical" evidence="1">
    <location>
        <begin position="12"/>
        <end position="32"/>
    </location>
</feature>
<keyword evidence="1" id="KW-0812">Transmembrane</keyword>
<comment type="caution">
    <text evidence="2">The sequence shown here is derived from an EMBL/GenBank/DDBJ whole genome shotgun (WGS) entry which is preliminary data.</text>
</comment>